<name>A0ACD1GF87_9EURO</name>
<evidence type="ECO:0000313" key="2">
    <source>
        <dbReference type="Proteomes" id="UP000249057"/>
    </source>
</evidence>
<dbReference type="EMBL" id="KZ825327">
    <property type="protein sequence ID" value="RAH47892.1"/>
    <property type="molecule type" value="Genomic_DNA"/>
</dbReference>
<gene>
    <name evidence="1" type="ORF">BO95DRAFT_72163</name>
</gene>
<accession>A0ACD1GF87</accession>
<sequence length="209" mass="23246">MEPPSTPSPLPWRRYLATKTSISSRVRPASLYGGSLVLICGRRAMFLRVGRGSSSTPSALPWLRYFATKTSISSPVSPASLEGRESLMIDARGFITCLEDAIEVLPKVHATRGREVLEDEVVTPMGRWMIDIAVTRIGWPLWESRMCLRDDRHKTAPTPVITPARVLKFRVALSSVTVVVPDRDLHAGGPWPRLPEQRYCQQGLRDAAV</sequence>
<dbReference type="Proteomes" id="UP000249057">
    <property type="component" value="Unassembled WGS sequence"/>
</dbReference>
<reference evidence="1" key="1">
    <citation type="submission" date="2018-02" db="EMBL/GenBank/DDBJ databases">
        <title>The genomes of Aspergillus section Nigri reveals drivers in fungal speciation.</title>
        <authorList>
            <consortium name="DOE Joint Genome Institute"/>
            <person name="Vesth T.C."/>
            <person name="Nybo J."/>
            <person name="Theobald S."/>
            <person name="Brandl J."/>
            <person name="Frisvad J.C."/>
            <person name="Nielsen K.F."/>
            <person name="Lyhne E.K."/>
            <person name="Kogle M.E."/>
            <person name="Kuo A."/>
            <person name="Riley R."/>
            <person name="Clum A."/>
            <person name="Nolan M."/>
            <person name="Lipzen A."/>
            <person name="Salamov A."/>
            <person name="Henrissat B."/>
            <person name="Wiebenga A."/>
            <person name="De vries R.P."/>
            <person name="Grigoriev I.V."/>
            <person name="Mortensen U.H."/>
            <person name="Andersen M.R."/>
            <person name="Baker S.E."/>
        </authorList>
    </citation>
    <scope>NUCLEOTIDE SEQUENCE</scope>
    <source>
        <strain evidence="1">CBS 621.78</strain>
    </source>
</reference>
<evidence type="ECO:0000313" key="1">
    <source>
        <dbReference type="EMBL" id="RAH47892.1"/>
    </source>
</evidence>
<protein>
    <submittedName>
        <fullName evidence="1">Uncharacterized protein</fullName>
    </submittedName>
</protein>
<proteinExistence type="predicted"/>
<keyword evidence="2" id="KW-1185">Reference proteome</keyword>
<organism evidence="1 2">
    <name type="scientific">Aspergillus brunneoviolaceus CBS 621.78</name>
    <dbReference type="NCBI Taxonomy" id="1450534"/>
    <lineage>
        <taxon>Eukaryota</taxon>
        <taxon>Fungi</taxon>
        <taxon>Dikarya</taxon>
        <taxon>Ascomycota</taxon>
        <taxon>Pezizomycotina</taxon>
        <taxon>Eurotiomycetes</taxon>
        <taxon>Eurotiomycetidae</taxon>
        <taxon>Eurotiales</taxon>
        <taxon>Aspergillaceae</taxon>
        <taxon>Aspergillus</taxon>
        <taxon>Aspergillus subgen. Circumdati</taxon>
    </lineage>
</organism>